<keyword evidence="3" id="KW-0378">Hydrolase</keyword>
<dbReference type="Gene3D" id="3.40.630.40">
    <property type="entry name" value="Zn-dependent exopeptidases"/>
    <property type="match status" value="1"/>
</dbReference>
<evidence type="ECO:0000256" key="4">
    <source>
        <dbReference type="SAM" id="SignalP"/>
    </source>
</evidence>
<dbReference type="InterPro" id="IPR050695">
    <property type="entry name" value="N-acetylmuramoyl_amidase_3"/>
</dbReference>
<evidence type="ECO:0000259" key="5">
    <source>
        <dbReference type="SMART" id="SM00646"/>
    </source>
</evidence>
<reference evidence="7" key="1">
    <citation type="submission" date="2018-05" db="EMBL/GenBank/DDBJ databases">
        <authorList>
            <person name="Li X."/>
        </authorList>
    </citation>
    <scope>NUCLEOTIDE SEQUENCE [LARGE SCALE GENOMIC DNA]</scope>
    <source>
        <strain evidence="7">HKS-05</strain>
    </source>
</reference>
<dbReference type="Pfam" id="PF01520">
    <property type="entry name" value="Amidase_3"/>
    <property type="match status" value="1"/>
</dbReference>
<feature type="signal peptide" evidence="4">
    <location>
        <begin position="1"/>
        <end position="35"/>
    </location>
</feature>
<dbReference type="OrthoDB" id="9806267at2"/>
<evidence type="ECO:0000313" key="6">
    <source>
        <dbReference type="EMBL" id="RAK61463.1"/>
    </source>
</evidence>
<name>A0A328B2N7_9CAUL</name>
<evidence type="ECO:0000256" key="3">
    <source>
        <dbReference type="ARBA" id="ARBA00022801"/>
    </source>
</evidence>
<comment type="caution">
    <text evidence="6">The sequence shown here is derived from an EMBL/GenBank/DDBJ whole genome shotgun (WGS) entry which is preliminary data.</text>
</comment>
<dbReference type="Proteomes" id="UP000249842">
    <property type="component" value="Unassembled WGS sequence"/>
</dbReference>
<dbReference type="PANTHER" id="PTHR30404:SF0">
    <property type="entry name" value="N-ACETYLMURAMOYL-L-ALANINE AMIDASE AMIC"/>
    <property type="match status" value="1"/>
</dbReference>
<dbReference type="PANTHER" id="PTHR30404">
    <property type="entry name" value="N-ACETYLMURAMOYL-L-ALANINE AMIDASE"/>
    <property type="match status" value="1"/>
</dbReference>
<accession>A0A328B2N7</accession>
<sequence length="402" mass="42501">MLVRVVQVVGKIRGLAIAASAVALACVAAVAVSHAATATAGLLKVRLGGDATQTRIVIDLDQAVSGKVISDGSADRRVVLVLSGVSTEGAQGAGQGLVKSWLVDQTGGGARLQMDLAADAKVSRRFLLPPADGVDHYRYVVDVTAAAPGEVRLTKAAGGPPLILRGQIVAGKTAPLPLKKVIVIDAGHGGHDPGAHGEQGLEKDINLAAAKALKARLERTGRYKVVLTRDADVYVPLESRVRIAQRADADLFISLHSDSGPDAQLRGASVYTLSDKASARAARFVNKDDWFMKASLTADRGVSDILFDLTQRATRNRSAEFAQTLVGRIEGKAPLLRRSHRDAGFMVLLAPNVPAVLLEMGFVSNREDEQFLSDPETRGRLVNAVGDSIDDYFAEATRLAAR</sequence>
<dbReference type="CDD" id="cd02696">
    <property type="entry name" value="MurNAc-LAA"/>
    <property type="match status" value="1"/>
</dbReference>
<dbReference type="RefSeq" id="WP_111458754.1">
    <property type="nucleotide sequence ID" value="NZ_QFYP01000001.1"/>
</dbReference>
<proteinExistence type="predicted"/>
<dbReference type="Gene3D" id="2.60.40.3500">
    <property type="match status" value="1"/>
</dbReference>
<keyword evidence="4" id="KW-0732">Signal</keyword>
<evidence type="ECO:0000313" key="7">
    <source>
        <dbReference type="Proteomes" id="UP000249842"/>
    </source>
</evidence>
<dbReference type="PROSITE" id="PS51257">
    <property type="entry name" value="PROKAR_LIPOPROTEIN"/>
    <property type="match status" value="1"/>
</dbReference>
<gene>
    <name evidence="6" type="ORF">DJ021_17460</name>
</gene>
<dbReference type="GO" id="GO:0008745">
    <property type="term" value="F:N-acetylmuramoyl-L-alanine amidase activity"/>
    <property type="evidence" value="ECO:0007669"/>
    <property type="project" value="UniProtKB-EC"/>
</dbReference>
<dbReference type="InterPro" id="IPR002508">
    <property type="entry name" value="MurNAc-LAA_cat"/>
</dbReference>
<keyword evidence="7" id="KW-1185">Reference proteome</keyword>
<dbReference type="SUPFAM" id="SSF53187">
    <property type="entry name" value="Zn-dependent exopeptidases"/>
    <property type="match status" value="1"/>
</dbReference>
<organism evidence="6 7">
    <name type="scientific">Phenylobacterium hankyongense</name>
    <dbReference type="NCBI Taxonomy" id="1813876"/>
    <lineage>
        <taxon>Bacteria</taxon>
        <taxon>Pseudomonadati</taxon>
        <taxon>Pseudomonadota</taxon>
        <taxon>Alphaproteobacteria</taxon>
        <taxon>Caulobacterales</taxon>
        <taxon>Caulobacteraceae</taxon>
        <taxon>Phenylobacterium</taxon>
    </lineage>
</organism>
<dbReference type="AlphaFoldDB" id="A0A328B2N7"/>
<dbReference type="EC" id="3.5.1.28" evidence="2"/>
<feature type="chain" id="PRO_5016418871" description="N-acetylmuramoyl-L-alanine amidase" evidence="4">
    <location>
        <begin position="36"/>
        <end position="402"/>
    </location>
</feature>
<comment type="catalytic activity">
    <reaction evidence="1">
        <text>Hydrolyzes the link between N-acetylmuramoyl residues and L-amino acid residues in certain cell-wall glycopeptides.</text>
        <dbReference type="EC" id="3.5.1.28"/>
    </reaction>
</comment>
<dbReference type="EMBL" id="QFYP01000001">
    <property type="protein sequence ID" value="RAK61463.1"/>
    <property type="molecule type" value="Genomic_DNA"/>
</dbReference>
<dbReference type="GO" id="GO:0009253">
    <property type="term" value="P:peptidoglycan catabolic process"/>
    <property type="evidence" value="ECO:0007669"/>
    <property type="project" value="InterPro"/>
</dbReference>
<protein>
    <recommendedName>
        <fullName evidence="2">N-acetylmuramoyl-L-alanine amidase</fullName>
        <ecNumber evidence="2">3.5.1.28</ecNumber>
    </recommendedName>
</protein>
<feature type="domain" description="MurNAc-LAA" evidence="5">
    <location>
        <begin position="241"/>
        <end position="390"/>
    </location>
</feature>
<evidence type="ECO:0000256" key="1">
    <source>
        <dbReference type="ARBA" id="ARBA00001561"/>
    </source>
</evidence>
<evidence type="ECO:0000256" key="2">
    <source>
        <dbReference type="ARBA" id="ARBA00011901"/>
    </source>
</evidence>
<dbReference type="SMART" id="SM00646">
    <property type="entry name" value="Ami_3"/>
    <property type="match status" value="1"/>
</dbReference>
<dbReference type="GO" id="GO:0030288">
    <property type="term" value="C:outer membrane-bounded periplasmic space"/>
    <property type="evidence" value="ECO:0007669"/>
    <property type="project" value="TreeGrafter"/>
</dbReference>